<evidence type="ECO:0000259" key="7">
    <source>
        <dbReference type="PROSITE" id="PS50863"/>
    </source>
</evidence>
<dbReference type="Proteomes" id="UP001417504">
    <property type="component" value="Unassembled WGS sequence"/>
</dbReference>
<dbReference type="InterPro" id="IPR015300">
    <property type="entry name" value="DNA-bd_pseudobarrel_sf"/>
</dbReference>
<dbReference type="PANTHER" id="PTHR31920">
    <property type="entry name" value="B3 DOMAIN-CONTAINING"/>
    <property type="match status" value="1"/>
</dbReference>
<keyword evidence="4" id="KW-0804">Transcription</keyword>
<dbReference type="CDD" id="cd10017">
    <property type="entry name" value="B3_DNA"/>
    <property type="match status" value="1"/>
</dbReference>
<evidence type="ECO:0000313" key="8">
    <source>
        <dbReference type="EMBL" id="KAK9129670.1"/>
    </source>
</evidence>
<evidence type="ECO:0000256" key="2">
    <source>
        <dbReference type="ARBA" id="ARBA00023015"/>
    </source>
</evidence>
<dbReference type="SUPFAM" id="SSF101936">
    <property type="entry name" value="DNA-binding pseudobarrel domain"/>
    <property type="match status" value="1"/>
</dbReference>
<dbReference type="PROSITE" id="PS50863">
    <property type="entry name" value="B3"/>
    <property type="match status" value="1"/>
</dbReference>
<dbReference type="EMBL" id="JBBNAE010000004">
    <property type="protein sequence ID" value="KAK9129670.1"/>
    <property type="molecule type" value="Genomic_DNA"/>
</dbReference>
<evidence type="ECO:0000313" key="9">
    <source>
        <dbReference type="Proteomes" id="UP001417504"/>
    </source>
</evidence>
<dbReference type="Pfam" id="PF02362">
    <property type="entry name" value="B3"/>
    <property type="match status" value="1"/>
</dbReference>
<dbReference type="GO" id="GO:0005634">
    <property type="term" value="C:nucleus"/>
    <property type="evidence" value="ECO:0007669"/>
    <property type="project" value="UniProtKB-SubCell"/>
</dbReference>
<accession>A0AAP0P649</accession>
<name>A0AAP0P649_9MAGN</name>
<evidence type="ECO:0000256" key="6">
    <source>
        <dbReference type="SAM" id="SignalP"/>
    </source>
</evidence>
<proteinExistence type="predicted"/>
<dbReference type="PANTHER" id="PTHR31920:SF121">
    <property type="entry name" value="TF-B3 DOMAIN-CONTAINING PROTEIN"/>
    <property type="match status" value="1"/>
</dbReference>
<dbReference type="InterPro" id="IPR050655">
    <property type="entry name" value="Plant_B3_domain"/>
</dbReference>
<evidence type="ECO:0000256" key="1">
    <source>
        <dbReference type="ARBA" id="ARBA00004123"/>
    </source>
</evidence>
<feature type="chain" id="PRO_5042877558" description="TF-B3 domain-containing protein" evidence="6">
    <location>
        <begin position="20"/>
        <end position="337"/>
    </location>
</feature>
<comment type="subcellular location">
    <subcellularLocation>
        <location evidence="1">Nucleus</location>
    </subcellularLocation>
</comment>
<sequence length="337" mass="37390">MSPFPHVLVLSVMTSFITSTTPRVPITRIIHLHKPKTLPCHCTTMADHKDHPPPPPPPPHPHSFFKVFIGVDGPSPAHPFVVPPSYVKAVGGALPDKYTLQGPDGDLTLVQVKKNGFHWFFRGGWGPFIKDYSLKFGDFLFFTLDHISTAAAAAAAATTTQKLHFQVYGINGYLKMIGNSTSAHSFYKIFTGQAQDNFRVPPPYVNAIGGVLLDKYMLRGPNGEYRIVEVERDGGFWFFKGGWGDSFGWVSARLVEELDSIRCDPKYGTLLDLYLGYGAYEDEGLEECSMNGISSSAADSQYDTCNESNDEEVVVSCKRASEFVTVMFFFSQCIDKF</sequence>
<dbReference type="GO" id="GO:0003677">
    <property type="term" value="F:DNA binding"/>
    <property type="evidence" value="ECO:0007669"/>
    <property type="project" value="UniProtKB-KW"/>
</dbReference>
<organism evidence="8 9">
    <name type="scientific">Stephania japonica</name>
    <dbReference type="NCBI Taxonomy" id="461633"/>
    <lineage>
        <taxon>Eukaryota</taxon>
        <taxon>Viridiplantae</taxon>
        <taxon>Streptophyta</taxon>
        <taxon>Embryophyta</taxon>
        <taxon>Tracheophyta</taxon>
        <taxon>Spermatophyta</taxon>
        <taxon>Magnoliopsida</taxon>
        <taxon>Ranunculales</taxon>
        <taxon>Menispermaceae</taxon>
        <taxon>Menispermoideae</taxon>
        <taxon>Cissampelideae</taxon>
        <taxon>Stephania</taxon>
    </lineage>
</organism>
<keyword evidence="2" id="KW-0805">Transcription regulation</keyword>
<comment type="caution">
    <text evidence="8">The sequence shown here is derived from an EMBL/GenBank/DDBJ whole genome shotgun (WGS) entry which is preliminary data.</text>
</comment>
<evidence type="ECO:0000256" key="5">
    <source>
        <dbReference type="ARBA" id="ARBA00023242"/>
    </source>
</evidence>
<reference evidence="8 9" key="1">
    <citation type="submission" date="2024-01" db="EMBL/GenBank/DDBJ databases">
        <title>Genome assemblies of Stephania.</title>
        <authorList>
            <person name="Yang L."/>
        </authorList>
    </citation>
    <scope>NUCLEOTIDE SEQUENCE [LARGE SCALE GENOMIC DNA]</scope>
    <source>
        <strain evidence="8">QJT</strain>
        <tissue evidence="8">Leaf</tissue>
    </source>
</reference>
<keyword evidence="5" id="KW-0539">Nucleus</keyword>
<dbReference type="AlphaFoldDB" id="A0AAP0P649"/>
<dbReference type="SMART" id="SM01019">
    <property type="entry name" value="B3"/>
    <property type="match status" value="1"/>
</dbReference>
<keyword evidence="6" id="KW-0732">Signal</keyword>
<protein>
    <recommendedName>
        <fullName evidence="7">TF-B3 domain-containing protein</fullName>
    </recommendedName>
</protein>
<dbReference type="Gene3D" id="2.40.330.10">
    <property type="entry name" value="DNA-binding pseudobarrel domain"/>
    <property type="match status" value="1"/>
</dbReference>
<dbReference type="InterPro" id="IPR003340">
    <property type="entry name" value="B3_DNA-bd"/>
</dbReference>
<evidence type="ECO:0000256" key="4">
    <source>
        <dbReference type="ARBA" id="ARBA00023163"/>
    </source>
</evidence>
<keyword evidence="9" id="KW-1185">Reference proteome</keyword>
<feature type="signal peptide" evidence="6">
    <location>
        <begin position="1"/>
        <end position="19"/>
    </location>
</feature>
<gene>
    <name evidence="8" type="ORF">Sjap_010157</name>
</gene>
<evidence type="ECO:0000256" key="3">
    <source>
        <dbReference type="ARBA" id="ARBA00023125"/>
    </source>
</evidence>
<feature type="domain" description="TF-B3" evidence="7">
    <location>
        <begin position="65"/>
        <end position="158"/>
    </location>
</feature>
<keyword evidence="3" id="KW-0238">DNA-binding</keyword>